<name>A0A1Y1V462_9FUNG</name>
<accession>A0A1Y1V462</accession>
<gene>
    <name evidence="2" type="ORF">BCR36DRAFT_357220</name>
</gene>
<feature type="region of interest" description="Disordered" evidence="1">
    <location>
        <begin position="67"/>
        <end position="142"/>
    </location>
</feature>
<sequence>MTKSLTIKKAPNVPSPISPLLQKKDNKFLIKKIRKKEKYWTKEKLLDINDDLTKEFLNIFFRHMDHKDTNSGTSTPVKDNSSSSMKIENDTNNESSVTSIYDNRNSISTENSNYQNNIGYSNNNNTTNNNNNNNNNSNVNNNKNTLKKDLLDFINSYNDKPIKGTNYSKIFMEIILNAFLLPEFVDIRDWIETHFKITSDSYSSRFKREYDYFSTTGYIISKKTCDKPRDIKIRIMHQKIPDDSYKLGISFNLEEKGLINIDEFDKLYESRSHNKIGGTSTYNYKFVKDNLKKEECLKKTIYYEDLNQINQAVASELTHLTITNISDDITNLDKFLYQIVNNYKFEEINNILKNAKFLTCLTLDFDSNVLLPYDFWDNIQKLKHLKKLFLWDVGNAQDNNEYQNKITSEIVLENVEIFHYSFARTYNIQNIKSIKSDDRFETDKLINGLFNCLVIPNLTLFGLIGSGIDDETLANFIVKNGSNIIRMDVSRSYNLKFEFKDIPDFVLREHVPNMKSLDLTECNFIKINHDNYMMNLDFQSKNILTKVLMKNKNEYDIIPVDSETKDQYLIIEKSPTNNTTVDNYDRSLVVFVNQQENPLLIFEENKKIRILNEYYRSQQQELGSLSCEQRYSCSIHAKSLMFKDPLINLKDRNPFITALNLYGLTKDLTVEDWETFLSYTIFLKHLCIEYRSIAYKLDENVGENMWKAIIKLNDNENQLNAVNNISSLWIYNSPVPKFSNFFKQDVNAIIHFQCLKTFRIRKMVMNNNELDFFGKIICCPILETFEISFNKILPPSDDGLDTSKNIILSVINNSKRLKTIILAESHICKISTDIKDYVYCIEKNNYVLENLYKNIRKIKDPNNINSLLNSTNFYNNMNRFSDFQAMDNKHKVNVIISEINSMKLLDKLILYKHIFDYNNI</sequence>
<dbReference type="AlphaFoldDB" id="A0A1Y1V462"/>
<proteinExistence type="predicted"/>
<organism evidence="2 3">
    <name type="scientific">Piromyces finnis</name>
    <dbReference type="NCBI Taxonomy" id="1754191"/>
    <lineage>
        <taxon>Eukaryota</taxon>
        <taxon>Fungi</taxon>
        <taxon>Fungi incertae sedis</taxon>
        <taxon>Chytridiomycota</taxon>
        <taxon>Chytridiomycota incertae sedis</taxon>
        <taxon>Neocallimastigomycetes</taxon>
        <taxon>Neocallimastigales</taxon>
        <taxon>Neocallimastigaceae</taxon>
        <taxon>Piromyces</taxon>
    </lineage>
</organism>
<reference evidence="2 3" key="1">
    <citation type="submission" date="2016-08" db="EMBL/GenBank/DDBJ databases">
        <title>Genomes of anaerobic fungi encode conserved fungal cellulosomes for biomass hydrolysis.</title>
        <authorList>
            <consortium name="DOE Joint Genome Institute"/>
            <person name="Haitjema C.H."/>
            <person name="Gilmore S.P."/>
            <person name="Henske J.K."/>
            <person name="Solomon K.V."/>
            <person name="De Groot R."/>
            <person name="Kuo A."/>
            <person name="Mondo S.J."/>
            <person name="Salamov A.A."/>
            <person name="Labutti K."/>
            <person name="Zhao Z."/>
            <person name="Chiniquy J."/>
            <person name="Barry K."/>
            <person name="Brewer H.M."/>
            <person name="Purvine S.O."/>
            <person name="Wright A.T."/>
            <person name="Boxma B."/>
            <person name="Van Alen T."/>
            <person name="Hackstein J.H."/>
            <person name="Baker S.E."/>
            <person name="Grigoriev I.V."/>
            <person name="O'Malley M.A."/>
        </authorList>
    </citation>
    <scope>NUCLEOTIDE SEQUENCE [LARGE SCALE GENOMIC DNA]</scope>
    <source>
        <strain evidence="3">finn</strain>
    </source>
</reference>
<evidence type="ECO:0000313" key="3">
    <source>
        <dbReference type="Proteomes" id="UP000193719"/>
    </source>
</evidence>
<evidence type="ECO:0000313" key="2">
    <source>
        <dbReference type="EMBL" id="ORX46148.1"/>
    </source>
</evidence>
<feature type="compositionally biased region" description="Low complexity" evidence="1">
    <location>
        <begin position="111"/>
        <end position="142"/>
    </location>
</feature>
<dbReference type="EMBL" id="MCFH01000036">
    <property type="protein sequence ID" value="ORX46148.1"/>
    <property type="molecule type" value="Genomic_DNA"/>
</dbReference>
<dbReference type="Proteomes" id="UP000193719">
    <property type="component" value="Unassembled WGS sequence"/>
</dbReference>
<dbReference type="OrthoDB" id="2126807at2759"/>
<keyword evidence="3" id="KW-1185">Reference proteome</keyword>
<comment type="caution">
    <text evidence="2">The sequence shown here is derived from an EMBL/GenBank/DDBJ whole genome shotgun (WGS) entry which is preliminary data.</text>
</comment>
<evidence type="ECO:0000256" key="1">
    <source>
        <dbReference type="SAM" id="MobiDB-lite"/>
    </source>
</evidence>
<reference evidence="2 3" key="2">
    <citation type="submission" date="2016-08" db="EMBL/GenBank/DDBJ databases">
        <title>Pervasive Adenine N6-methylation of Active Genes in Fungi.</title>
        <authorList>
            <consortium name="DOE Joint Genome Institute"/>
            <person name="Mondo S.J."/>
            <person name="Dannebaum R.O."/>
            <person name="Kuo R.C."/>
            <person name="Labutti K."/>
            <person name="Haridas S."/>
            <person name="Kuo A."/>
            <person name="Salamov A."/>
            <person name="Ahrendt S.R."/>
            <person name="Lipzen A."/>
            <person name="Sullivan W."/>
            <person name="Andreopoulos W.B."/>
            <person name="Clum A."/>
            <person name="Lindquist E."/>
            <person name="Daum C."/>
            <person name="Ramamoorthy G.K."/>
            <person name="Gryganskyi A."/>
            <person name="Culley D."/>
            <person name="Magnuson J.K."/>
            <person name="James T.Y."/>
            <person name="O'Malley M.A."/>
            <person name="Stajich J.E."/>
            <person name="Spatafora J.W."/>
            <person name="Visel A."/>
            <person name="Grigoriev I.V."/>
        </authorList>
    </citation>
    <scope>NUCLEOTIDE SEQUENCE [LARGE SCALE GENOMIC DNA]</scope>
    <source>
        <strain evidence="3">finn</strain>
    </source>
</reference>
<feature type="compositionally biased region" description="Polar residues" evidence="1">
    <location>
        <begin position="70"/>
        <end position="110"/>
    </location>
</feature>
<protein>
    <submittedName>
        <fullName evidence="2">Uncharacterized protein</fullName>
    </submittedName>
</protein>